<accession>A0A5J5D419</accession>
<evidence type="ECO:0000313" key="3">
    <source>
        <dbReference type="Proteomes" id="UP000327493"/>
    </source>
</evidence>
<name>A0A5J5D419_9PERO</name>
<gene>
    <name evidence="2" type="ORF">FQN60_007870</name>
</gene>
<feature type="region of interest" description="Disordered" evidence="1">
    <location>
        <begin position="114"/>
        <end position="137"/>
    </location>
</feature>
<protein>
    <submittedName>
        <fullName evidence="2">Uncharacterized protein</fullName>
    </submittedName>
</protein>
<proteinExistence type="predicted"/>
<dbReference type="AlphaFoldDB" id="A0A5J5D419"/>
<evidence type="ECO:0000256" key="1">
    <source>
        <dbReference type="SAM" id="MobiDB-lite"/>
    </source>
</evidence>
<dbReference type="Proteomes" id="UP000327493">
    <property type="component" value="Chromosome 14"/>
</dbReference>
<dbReference type="EMBL" id="VOFY01000014">
    <property type="protein sequence ID" value="KAA8586301.1"/>
    <property type="molecule type" value="Genomic_DNA"/>
</dbReference>
<evidence type="ECO:0000313" key="2">
    <source>
        <dbReference type="EMBL" id="KAA8586301.1"/>
    </source>
</evidence>
<comment type="caution">
    <text evidence="2">The sequence shown here is derived from an EMBL/GenBank/DDBJ whole genome shotgun (WGS) entry which is preliminary data.</text>
</comment>
<feature type="compositionally biased region" description="Polar residues" evidence="1">
    <location>
        <begin position="114"/>
        <end position="123"/>
    </location>
</feature>
<keyword evidence="3" id="KW-1185">Reference proteome</keyword>
<sequence>MSSDIERRCSGRQLLQALMMEYLQNMILQKFIHLDLGKWRHFWGLPLPHLHVLPLCNGLCSPAVGWAQSPQLCCQISTNQNAACSHVAMDAVLTVYPSRSLCCSSSTTIMRGGCTETTPSSSGREGCGPSPDTKEAKPKKCCFSLLFAVSEEELTLPFRTLRMTFLLSMLALCRLDVSLGFNEKDAGRAVTWLKTP</sequence>
<organism evidence="2 3">
    <name type="scientific">Etheostoma spectabile</name>
    <name type="common">orangethroat darter</name>
    <dbReference type="NCBI Taxonomy" id="54343"/>
    <lineage>
        <taxon>Eukaryota</taxon>
        <taxon>Metazoa</taxon>
        <taxon>Chordata</taxon>
        <taxon>Craniata</taxon>
        <taxon>Vertebrata</taxon>
        <taxon>Euteleostomi</taxon>
        <taxon>Actinopterygii</taxon>
        <taxon>Neopterygii</taxon>
        <taxon>Teleostei</taxon>
        <taxon>Neoteleostei</taxon>
        <taxon>Acanthomorphata</taxon>
        <taxon>Eupercaria</taxon>
        <taxon>Perciformes</taxon>
        <taxon>Percoidei</taxon>
        <taxon>Percidae</taxon>
        <taxon>Etheostomatinae</taxon>
        <taxon>Etheostoma</taxon>
    </lineage>
</organism>
<reference evidence="2 3" key="1">
    <citation type="submission" date="2019-08" db="EMBL/GenBank/DDBJ databases">
        <title>A chromosome-level genome assembly, high-density linkage maps, and genome scans reveal the genomic architecture of hybrid incompatibilities underlying speciation via character displacement in darters (Percidae: Etheostominae).</title>
        <authorList>
            <person name="Moran R.L."/>
            <person name="Catchen J.M."/>
            <person name="Fuller R.C."/>
        </authorList>
    </citation>
    <scope>NUCLEOTIDE SEQUENCE [LARGE SCALE GENOMIC DNA]</scope>
    <source>
        <strain evidence="2">EspeVRDwgs_2016</strain>
        <tissue evidence="2">Muscle</tissue>
    </source>
</reference>